<evidence type="ECO:0000313" key="5">
    <source>
        <dbReference type="Proteomes" id="UP000824120"/>
    </source>
</evidence>
<evidence type="ECO:0000259" key="3">
    <source>
        <dbReference type="PROSITE" id="PS50089"/>
    </source>
</evidence>
<dbReference type="OrthoDB" id="8062037at2759"/>
<keyword evidence="1" id="KW-0863">Zinc-finger</keyword>
<dbReference type="PANTHER" id="PTHR47344">
    <property type="entry name" value="RING ZINC FINGER PROTEIN-RELATED"/>
    <property type="match status" value="1"/>
</dbReference>
<dbReference type="InterPro" id="IPR013083">
    <property type="entry name" value="Znf_RING/FYVE/PHD"/>
</dbReference>
<dbReference type="GO" id="GO:0008270">
    <property type="term" value="F:zinc ion binding"/>
    <property type="evidence" value="ECO:0007669"/>
    <property type="project" value="UniProtKB-KW"/>
</dbReference>
<keyword evidence="2" id="KW-0175">Coiled coil</keyword>
<dbReference type="AlphaFoldDB" id="A0A9J6AQM9"/>
<keyword evidence="1" id="KW-0862">Zinc</keyword>
<dbReference type="InterPro" id="IPR001841">
    <property type="entry name" value="Znf_RING"/>
</dbReference>
<dbReference type="EMBL" id="JACXVP010000002">
    <property type="protein sequence ID" value="KAG5626660.1"/>
    <property type="molecule type" value="Genomic_DNA"/>
</dbReference>
<reference evidence="4 5" key="1">
    <citation type="submission" date="2020-09" db="EMBL/GenBank/DDBJ databases">
        <title>De no assembly of potato wild relative species, Solanum commersonii.</title>
        <authorList>
            <person name="Cho K."/>
        </authorList>
    </citation>
    <scope>NUCLEOTIDE SEQUENCE [LARGE SCALE GENOMIC DNA]</scope>
    <source>
        <strain evidence="4">LZ3.2</strain>
        <tissue evidence="4">Leaf</tissue>
    </source>
</reference>
<keyword evidence="1" id="KW-0479">Metal-binding</keyword>
<dbReference type="Proteomes" id="UP000824120">
    <property type="component" value="Chromosome 2"/>
</dbReference>
<organism evidence="4 5">
    <name type="scientific">Solanum commersonii</name>
    <name type="common">Commerson's wild potato</name>
    <name type="synonym">Commerson's nightshade</name>
    <dbReference type="NCBI Taxonomy" id="4109"/>
    <lineage>
        <taxon>Eukaryota</taxon>
        <taxon>Viridiplantae</taxon>
        <taxon>Streptophyta</taxon>
        <taxon>Embryophyta</taxon>
        <taxon>Tracheophyta</taxon>
        <taxon>Spermatophyta</taxon>
        <taxon>Magnoliopsida</taxon>
        <taxon>eudicotyledons</taxon>
        <taxon>Gunneridae</taxon>
        <taxon>Pentapetalae</taxon>
        <taxon>asterids</taxon>
        <taxon>lamiids</taxon>
        <taxon>Solanales</taxon>
        <taxon>Solanaceae</taxon>
        <taxon>Solanoideae</taxon>
        <taxon>Solaneae</taxon>
        <taxon>Solanum</taxon>
    </lineage>
</organism>
<accession>A0A9J6AQM9</accession>
<gene>
    <name evidence="4" type="ORF">H5410_011878</name>
</gene>
<sequence length="640" mass="70992">MVGGNTFAKTICSICYEDLKPVVEDLQSISLCGHVFHELCLQQWFEYCTNGKKKNCPVCKQTCTEKNTHRLFFQSVGDPNDPSFSQQPHDFEGGTSCELQNEIKRLEGKVLKLASTLEQQQKDLKEVNVELFSCKEQLKVEVALKNEAKKQKTVIQQLLHVKSQELDQSTLECRRLQERSMALAKELAALKLVCDVNLGEEEVLKLASLGNEANSKETINVLKKSLVIRNKQVVIDRIPEYACWQLKFVVYSGLLLSGDISILYLQVVIDARLLLCASGRSYKELMTKCNTLGRGEARSLSKLEKAIERIDKLKARVQELEMAVEARDNEILRTLRASKNFEVESGKGVSKELKPVKCSFENQKKELADTVVHLHQVSGSGHDSRQGEKRKIMCNDVSEKDTTDCIAASCLDQDNREKNPFQENKDGGILETSSYVHQVSNRKLNPLVDHKKAVHENILSRLKVSSGTADATQVKASDNKDELSGLKNCGKNSTVNMSPVTILDDNDLLPLDDFTHREPSFHIRKGTSTPTSLGELGDHFFSGGLLGPDGTNRHLGKWCKKVQNKGSAGLQGSRAGSGDLISVGADGRGGRIKVLRSINQASLDKESTVSIKRCKSGTKTGSSQSQGCLQIEHFFRRAGQ</sequence>
<keyword evidence="5" id="KW-1185">Reference proteome</keyword>
<dbReference type="SMART" id="SM00184">
    <property type="entry name" value="RING"/>
    <property type="match status" value="1"/>
</dbReference>
<dbReference type="PANTHER" id="PTHR47344:SF1">
    <property type="entry name" value="RING ZINC FINGER PROTEIN-RELATED"/>
    <property type="match status" value="1"/>
</dbReference>
<dbReference type="SUPFAM" id="SSF57850">
    <property type="entry name" value="RING/U-box"/>
    <property type="match status" value="1"/>
</dbReference>
<dbReference type="CDD" id="cd16448">
    <property type="entry name" value="RING-H2"/>
    <property type="match status" value="1"/>
</dbReference>
<feature type="coiled-coil region" evidence="2">
    <location>
        <begin position="296"/>
        <end position="330"/>
    </location>
</feature>
<proteinExistence type="predicted"/>
<dbReference type="Gene3D" id="3.30.40.10">
    <property type="entry name" value="Zinc/RING finger domain, C3HC4 (zinc finger)"/>
    <property type="match status" value="1"/>
</dbReference>
<name>A0A9J6AQM9_SOLCO</name>
<feature type="coiled-coil region" evidence="2">
    <location>
        <begin position="103"/>
        <end position="186"/>
    </location>
</feature>
<evidence type="ECO:0000256" key="2">
    <source>
        <dbReference type="SAM" id="Coils"/>
    </source>
</evidence>
<evidence type="ECO:0000313" key="4">
    <source>
        <dbReference type="EMBL" id="KAG5626660.1"/>
    </source>
</evidence>
<protein>
    <recommendedName>
        <fullName evidence="3">RING-type domain-containing protein</fullName>
    </recommendedName>
</protein>
<comment type="caution">
    <text evidence="4">The sequence shown here is derived from an EMBL/GenBank/DDBJ whole genome shotgun (WGS) entry which is preliminary data.</text>
</comment>
<dbReference type="PROSITE" id="PS50089">
    <property type="entry name" value="ZF_RING_2"/>
    <property type="match status" value="1"/>
</dbReference>
<feature type="domain" description="RING-type" evidence="3">
    <location>
        <begin position="12"/>
        <end position="60"/>
    </location>
</feature>
<dbReference type="Pfam" id="PF13639">
    <property type="entry name" value="zf-RING_2"/>
    <property type="match status" value="1"/>
</dbReference>
<evidence type="ECO:0000256" key="1">
    <source>
        <dbReference type="PROSITE-ProRule" id="PRU00175"/>
    </source>
</evidence>